<dbReference type="OrthoDB" id="431557at2759"/>
<dbReference type="GeneID" id="19012790"/>
<dbReference type="InterPro" id="IPR050115">
    <property type="entry name" value="Proteasome_alpha"/>
</dbReference>
<dbReference type="InterPro" id="IPR000426">
    <property type="entry name" value="Proteasome_asu_N"/>
</dbReference>
<dbReference type="RefSeq" id="XP_007510335.1">
    <property type="nucleotide sequence ID" value="XM_007510273.1"/>
</dbReference>
<dbReference type="PROSITE" id="PS00388">
    <property type="entry name" value="PROTEASOME_ALPHA_1"/>
    <property type="match status" value="1"/>
</dbReference>
<comment type="subcellular location">
    <subcellularLocation>
        <location evidence="5">Cytoplasm</location>
    </subcellularLocation>
    <subcellularLocation>
        <location evidence="5">Nucleus</location>
    </subcellularLocation>
</comment>
<dbReference type="GO" id="GO:0043161">
    <property type="term" value="P:proteasome-mediated ubiquitin-dependent protein catabolic process"/>
    <property type="evidence" value="ECO:0007669"/>
    <property type="project" value="InterPro"/>
</dbReference>
<evidence type="ECO:0000313" key="8">
    <source>
        <dbReference type="Proteomes" id="UP000198341"/>
    </source>
</evidence>
<evidence type="ECO:0000256" key="3">
    <source>
        <dbReference type="ARBA" id="ARBA00023242"/>
    </source>
</evidence>
<evidence type="ECO:0000259" key="6">
    <source>
        <dbReference type="PROSITE" id="PS00388"/>
    </source>
</evidence>
<evidence type="ECO:0000313" key="7">
    <source>
        <dbReference type="EMBL" id="CCO18680.1"/>
    </source>
</evidence>
<dbReference type="NCBIfam" id="NF003075">
    <property type="entry name" value="PRK03996.1"/>
    <property type="match status" value="1"/>
</dbReference>
<evidence type="ECO:0000256" key="2">
    <source>
        <dbReference type="ARBA" id="ARBA00022942"/>
    </source>
</evidence>
<dbReference type="Pfam" id="PF10584">
    <property type="entry name" value="Proteasome_A_N"/>
    <property type="match status" value="1"/>
</dbReference>
<dbReference type="AlphaFoldDB" id="K8F1J9"/>
<dbReference type="SMART" id="SM00948">
    <property type="entry name" value="Proteasome_A_N"/>
    <property type="match status" value="1"/>
</dbReference>
<comment type="subunit">
    <text evidence="5">The 20S proteasome core is composed of 28 subunits that are arranged in four stacked rings, resulting in a barrel-shaped structure. The two end rings are each formed by seven alpha subunits, and the two central rings are each formed by seven beta subunits.</text>
</comment>
<name>K8F1J9_9CHLO</name>
<keyword evidence="2 4" id="KW-0647">Proteasome</keyword>
<protein>
    <recommendedName>
        <fullName evidence="5">Proteasome subunit alpha type</fullName>
    </recommendedName>
</protein>
<dbReference type="KEGG" id="bpg:Bathy11g01100"/>
<dbReference type="STRING" id="41875.K8F1J9"/>
<dbReference type="GO" id="GO:0019773">
    <property type="term" value="C:proteasome core complex, alpha-subunit complex"/>
    <property type="evidence" value="ECO:0007669"/>
    <property type="project" value="UniProtKB-UniRule"/>
</dbReference>
<dbReference type="InterPro" id="IPR001353">
    <property type="entry name" value="Proteasome_sua/b"/>
</dbReference>
<accession>K8F1J9</accession>
<dbReference type="eggNOG" id="KOG0176">
    <property type="taxonomic scope" value="Eukaryota"/>
</dbReference>
<dbReference type="InterPro" id="IPR029055">
    <property type="entry name" value="Ntn_hydrolases_N"/>
</dbReference>
<evidence type="ECO:0000256" key="4">
    <source>
        <dbReference type="PROSITE-ProRule" id="PRU00808"/>
    </source>
</evidence>
<keyword evidence="8" id="KW-1185">Reference proteome</keyword>
<keyword evidence="3 5" id="KW-0539">Nucleus</keyword>
<dbReference type="CDD" id="cd03753">
    <property type="entry name" value="proteasome_alpha_type_5"/>
    <property type="match status" value="1"/>
</dbReference>
<gene>
    <name evidence="7" type="ordered locus">Bathy11g01100</name>
</gene>
<dbReference type="FunFam" id="3.60.20.10:FF:000054">
    <property type="entry name" value="Proteasome subunit alpha type"/>
    <property type="match status" value="1"/>
</dbReference>
<dbReference type="GO" id="GO:0005634">
    <property type="term" value="C:nucleus"/>
    <property type="evidence" value="ECO:0007669"/>
    <property type="project" value="UniProtKB-SubCell"/>
</dbReference>
<sequence>MFQTRSEYDRGVNTFSPEGRLFQVEYAIEAIKLGSTALAISTKHGIVLAVEKRITSPLMEPSSMDKIMEIDSHCACAVSGLTADAKTMVEHGRVESQNHYFTFNEPMPVESLCQTLCRLAMSFGGEGEKSMSRPFGVALLVAGFDEEDKGNDVGGYTLYHVDPSGTKTKCRAKSIGSGSEGAQTSLNEEYREDLTLEEAETMAMSTLKAVMEEKVNVKNVDFAVLKSPKFQVYDAKKIQEIIDRAA</sequence>
<dbReference type="Pfam" id="PF00227">
    <property type="entry name" value="Proteasome"/>
    <property type="match status" value="1"/>
</dbReference>
<dbReference type="PROSITE" id="PS51475">
    <property type="entry name" value="PROTEASOME_ALPHA_2"/>
    <property type="match status" value="1"/>
</dbReference>
<comment type="similarity">
    <text evidence="4 5">Belongs to the peptidase T1A family.</text>
</comment>
<keyword evidence="1 5" id="KW-0963">Cytoplasm</keyword>
<dbReference type="Proteomes" id="UP000198341">
    <property type="component" value="Chromosome 11"/>
</dbReference>
<comment type="function">
    <text evidence="5">The proteasome is a multicatalytic proteinase complex which is characterized by its ability to cleave peptides with Arg, Phe, Tyr, Leu, and Glu adjacent to the leaving group at neutral or slightly basic pH.</text>
</comment>
<dbReference type="Gene3D" id="3.60.20.10">
    <property type="entry name" value="Glutamine Phosphoribosylpyrophosphate, subunit 1, domain 1"/>
    <property type="match status" value="1"/>
</dbReference>
<dbReference type="GO" id="GO:0005737">
    <property type="term" value="C:cytoplasm"/>
    <property type="evidence" value="ECO:0007669"/>
    <property type="project" value="UniProtKB-SubCell"/>
</dbReference>
<reference evidence="7 8" key="1">
    <citation type="submission" date="2011-10" db="EMBL/GenBank/DDBJ databases">
        <authorList>
            <person name="Genoscope - CEA"/>
        </authorList>
    </citation>
    <scope>NUCLEOTIDE SEQUENCE [LARGE SCALE GENOMIC DNA]</scope>
    <source>
        <strain evidence="7 8">RCC 1105</strain>
    </source>
</reference>
<dbReference type="EMBL" id="FO082268">
    <property type="protein sequence ID" value="CCO18680.1"/>
    <property type="molecule type" value="Genomic_DNA"/>
</dbReference>
<evidence type="ECO:0000256" key="5">
    <source>
        <dbReference type="RuleBase" id="RU000551"/>
    </source>
</evidence>
<feature type="domain" description="Proteasome alpha-type subunits" evidence="6">
    <location>
        <begin position="8"/>
        <end position="30"/>
    </location>
</feature>
<dbReference type="InterPro" id="IPR033812">
    <property type="entry name" value="Proteasome_alpha_type_5"/>
</dbReference>
<organism evidence="7 8">
    <name type="scientific">Bathycoccus prasinos</name>
    <dbReference type="NCBI Taxonomy" id="41875"/>
    <lineage>
        <taxon>Eukaryota</taxon>
        <taxon>Viridiplantae</taxon>
        <taxon>Chlorophyta</taxon>
        <taxon>Mamiellophyceae</taxon>
        <taxon>Mamiellales</taxon>
        <taxon>Bathycoccaceae</taxon>
        <taxon>Bathycoccus</taxon>
    </lineage>
</organism>
<dbReference type="InterPro" id="IPR023332">
    <property type="entry name" value="Proteasome_alpha-type"/>
</dbReference>
<proteinExistence type="inferred from homology"/>
<dbReference type="SUPFAM" id="SSF56235">
    <property type="entry name" value="N-terminal nucleophile aminohydrolases (Ntn hydrolases)"/>
    <property type="match status" value="1"/>
</dbReference>
<evidence type="ECO:0000256" key="1">
    <source>
        <dbReference type="ARBA" id="ARBA00022490"/>
    </source>
</evidence>
<dbReference type="PANTHER" id="PTHR11599">
    <property type="entry name" value="PROTEASOME SUBUNIT ALPHA/BETA"/>
    <property type="match status" value="1"/>
</dbReference>